<evidence type="ECO:0000259" key="1">
    <source>
        <dbReference type="Pfam" id="PF13302"/>
    </source>
</evidence>
<reference evidence="2 3" key="1">
    <citation type="submission" date="2022-11" db="EMBL/GenBank/DDBJ databases">
        <title>Minimal conservation of predation-associated metabolite biosynthetic gene clusters underscores biosynthetic potential of Myxococcota including descriptions for ten novel species: Archangium lansinium sp. nov., Myxococcus landrumus sp. nov., Nannocystis bai.</title>
        <authorList>
            <person name="Ahearne A."/>
            <person name="Stevens C."/>
            <person name="Phillips K."/>
        </authorList>
    </citation>
    <scope>NUCLEOTIDE SEQUENCE [LARGE SCALE GENOMIC DNA]</scope>
    <source>
        <strain evidence="2 3">MIWBW</strain>
    </source>
</reference>
<dbReference type="PANTHER" id="PTHR43441:SF2">
    <property type="entry name" value="FAMILY ACETYLTRANSFERASE, PUTATIVE (AFU_ORTHOLOGUE AFUA_7G00850)-RELATED"/>
    <property type="match status" value="1"/>
</dbReference>
<keyword evidence="3" id="KW-1185">Reference proteome</keyword>
<gene>
    <name evidence="2" type="ORF">OV287_54050</name>
</gene>
<dbReference type="Proteomes" id="UP001207654">
    <property type="component" value="Unassembled WGS sequence"/>
</dbReference>
<dbReference type="SUPFAM" id="SSF55729">
    <property type="entry name" value="Acyl-CoA N-acyltransferases (Nat)"/>
    <property type="match status" value="1"/>
</dbReference>
<comment type="caution">
    <text evidence="2">The sequence shown here is derived from an EMBL/GenBank/DDBJ whole genome shotgun (WGS) entry which is preliminary data.</text>
</comment>
<dbReference type="InterPro" id="IPR051908">
    <property type="entry name" value="Ribosomal_N-acetyltransferase"/>
</dbReference>
<dbReference type="InterPro" id="IPR000182">
    <property type="entry name" value="GNAT_dom"/>
</dbReference>
<sequence>MVRGRRLGLKEVTRADAQLLADWLGDEDFAGPFLDVWSVTAKQWEQMLSVPWPAAEAGLFLIRDSVTDEPLGLTGYFNPFTRPDLYKGLELWVQVHPRFRERGLAVETTCLLVNHLFTTLDVTRLQAFITVGHDVSCRGAEAVGMQREGVCRGITSIRGHRADMYLYSLLRSDWVSEEVYRRNRHPF</sequence>
<evidence type="ECO:0000313" key="3">
    <source>
        <dbReference type="Proteomes" id="UP001207654"/>
    </source>
</evidence>
<evidence type="ECO:0000313" key="2">
    <source>
        <dbReference type="EMBL" id="MCY1083393.1"/>
    </source>
</evidence>
<accession>A0ABT4ANW4</accession>
<protein>
    <submittedName>
        <fullName evidence="2">GNAT family protein</fullName>
    </submittedName>
</protein>
<dbReference type="RefSeq" id="WP_267541924.1">
    <property type="nucleotide sequence ID" value="NZ_JAPNKA010000001.1"/>
</dbReference>
<feature type="domain" description="N-acetyltransferase" evidence="1">
    <location>
        <begin position="6"/>
        <end position="146"/>
    </location>
</feature>
<organism evidence="2 3">
    <name type="scientific">Archangium lansingense</name>
    <dbReference type="NCBI Taxonomy" id="2995310"/>
    <lineage>
        <taxon>Bacteria</taxon>
        <taxon>Pseudomonadati</taxon>
        <taxon>Myxococcota</taxon>
        <taxon>Myxococcia</taxon>
        <taxon>Myxococcales</taxon>
        <taxon>Cystobacterineae</taxon>
        <taxon>Archangiaceae</taxon>
        <taxon>Archangium</taxon>
    </lineage>
</organism>
<proteinExistence type="predicted"/>
<name>A0ABT4ANW4_9BACT</name>
<dbReference type="PANTHER" id="PTHR43441">
    <property type="entry name" value="RIBOSOMAL-PROTEIN-SERINE ACETYLTRANSFERASE"/>
    <property type="match status" value="1"/>
</dbReference>
<dbReference type="InterPro" id="IPR016181">
    <property type="entry name" value="Acyl_CoA_acyltransferase"/>
</dbReference>
<dbReference type="EMBL" id="JAPNKA010000001">
    <property type="protein sequence ID" value="MCY1083393.1"/>
    <property type="molecule type" value="Genomic_DNA"/>
</dbReference>
<dbReference type="Pfam" id="PF13302">
    <property type="entry name" value="Acetyltransf_3"/>
    <property type="match status" value="1"/>
</dbReference>
<dbReference type="Gene3D" id="3.40.630.30">
    <property type="match status" value="1"/>
</dbReference>